<dbReference type="RefSeq" id="WP_248253239.1">
    <property type="nucleotide sequence ID" value="NZ_JAIWJX010000002.1"/>
</dbReference>
<dbReference type="AlphaFoldDB" id="A0A9X1XBK3"/>
<reference evidence="2" key="1">
    <citation type="submission" date="2021-09" db="EMBL/GenBank/DDBJ databases">
        <title>Genome analysis of Fictibacillus sp. KIGAM418 isolated from marine sediment.</title>
        <authorList>
            <person name="Seo M.-J."/>
            <person name="Cho E.-S."/>
            <person name="Hwang C.Y."/>
        </authorList>
    </citation>
    <scope>NUCLEOTIDE SEQUENCE</scope>
    <source>
        <strain evidence="2">KIGAM418</strain>
    </source>
</reference>
<evidence type="ECO:0000313" key="2">
    <source>
        <dbReference type="EMBL" id="MCK6257837.1"/>
    </source>
</evidence>
<comment type="caution">
    <text evidence="2">The sequence shown here is derived from an EMBL/GenBank/DDBJ whole genome shotgun (WGS) entry which is preliminary data.</text>
</comment>
<organism evidence="2 3">
    <name type="scientific">Fictibacillus marinisediminis</name>
    <dbReference type="NCBI Taxonomy" id="2878389"/>
    <lineage>
        <taxon>Bacteria</taxon>
        <taxon>Bacillati</taxon>
        <taxon>Bacillota</taxon>
        <taxon>Bacilli</taxon>
        <taxon>Bacillales</taxon>
        <taxon>Fictibacillaceae</taxon>
        <taxon>Fictibacillus</taxon>
    </lineage>
</organism>
<feature type="compositionally biased region" description="Polar residues" evidence="1">
    <location>
        <begin position="28"/>
        <end position="48"/>
    </location>
</feature>
<dbReference type="EMBL" id="JAIWJX010000002">
    <property type="protein sequence ID" value="MCK6257837.1"/>
    <property type="molecule type" value="Genomic_DNA"/>
</dbReference>
<feature type="region of interest" description="Disordered" evidence="1">
    <location>
        <begin position="1"/>
        <end position="48"/>
    </location>
</feature>
<sequence>MKSTHDTHGRIRILASDQKQEEPEKITSNDTSTTGLVKAGTISSLNED</sequence>
<name>A0A9X1XBK3_9BACL</name>
<dbReference type="Proteomes" id="UP001139011">
    <property type="component" value="Unassembled WGS sequence"/>
</dbReference>
<evidence type="ECO:0000256" key="1">
    <source>
        <dbReference type="SAM" id="MobiDB-lite"/>
    </source>
</evidence>
<proteinExistence type="predicted"/>
<feature type="compositionally biased region" description="Basic and acidic residues" evidence="1">
    <location>
        <begin position="18"/>
        <end position="27"/>
    </location>
</feature>
<keyword evidence="3" id="KW-1185">Reference proteome</keyword>
<protein>
    <submittedName>
        <fullName evidence="2">Uncharacterized protein</fullName>
    </submittedName>
</protein>
<evidence type="ECO:0000313" key="3">
    <source>
        <dbReference type="Proteomes" id="UP001139011"/>
    </source>
</evidence>
<accession>A0A9X1XBK3</accession>
<gene>
    <name evidence="2" type="ORF">LCY76_14735</name>
</gene>